<dbReference type="Gene3D" id="3.30.420.140">
    <property type="entry name" value="YqgF/RNase H-like domain"/>
    <property type="match status" value="1"/>
</dbReference>
<keyword evidence="2" id="KW-1185">Reference proteome</keyword>
<dbReference type="GO" id="GO:0000967">
    <property type="term" value="P:rRNA 5'-end processing"/>
    <property type="evidence" value="ECO:0007669"/>
    <property type="project" value="TreeGrafter"/>
</dbReference>
<dbReference type="Proteomes" id="UP000029014">
    <property type="component" value="Unassembled WGS sequence"/>
</dbReference>
<evidence type="ECO:0000313" key="1">
    <source>
        <dbReference type="EMBL" id="KFI72716.1"/>
    </source>
</evidence>
<dbReference type="AlphaFoldDB" id="A0A087BNW6"/>
<dbReference type="GO" id="GO:0005829">
    <property type="term" value="C:cytosol"/>
    <property type="evidence" value="ECO:0007669"/>
    <property type="project" value="TreeGrafter"/>
</dbReference>
<dbReference type="NCBIfam" id="TIGR00250">
    <property type="entry name" value="RNAse_H_YqgF"/>
    <property type="match status" value="1"/>
</dbReference>
<reference evidence="1 2" key="1">
    <citation type="submission" date="2014-03" db="EMBL/GenBank/DDBJ databases">
        <title>Genomics of Bifidobacteria.</title>
        <authorList>
            <person name="Ventura M."/>
            <person name="Milani C."/>
            <person name="Lugli G.A."/>
        </authorList>
    </citation>
    <scope>NUCLEOTIDE SEQUENCE [LARGE SCALE GENOMIC DNA]</scope>
    <source>
        <strain evidence="1 2">LMG 11592</strain>
    </source>
</reference>
<proteinExistence type="predicted"/>
<dbReference type="EMBL" id="JGZD01000009">
    <property type="protein sequence ID" value="KFI72716.1"/>
    <property type="molecule type" value="Genomic_DNA"/>
</dbReference>
<sequence>MSDPELSFAHPIGNIAVHGDSFQALDEVLDIVERERVDVVVVGLPLLLDGSEGRHAHKARRWSRNLTVRADALIRSGEWFGAGSPSVLLKDERLTTVAAHRELRGAGIREKGHRPMIDQQSAVLILQSALDDARRKGGQYDG</sequence>
<name>A0A087BNW6_9BIFI</name>
<dbReference type="InterPro" id="IPR005227">
    <property type="entry name" value="YqgF"/>
</dbReference>
<protein>
    <submittedName>
        <fullName evidence="1">Putative Holliday junction resolvase</fullName>
    </submittedName>
</protein>
<dbReference type="PANTHER" id="PTHR33317">
    <property type="entry name" value="POLYNUCLEOTIDYL TRANSFERASE, RIBONUCLEASE H-LIKE SUPERFAMILY PROTEIN"/>
    <property type="match status" value="1"/>
</dbReference>
<dbReference type="eggNOG" id="COG0816">
    <property type="taxonomic scope" value="Bacteria"/>
</dbReference>
<dbReference type="InterPro" id="IPR012337">
    <property type="entry name" value="RNaseH-like_sf"/>
</dbReference>
<dbReference type="SUPFAM" id="SSF53098">
    <property type="entry name" value="Ribonuclease H-like"/>
    <property type="match status" value="1"/>
</dbReference>
<dbReference type="STRING" id="1693.BMIN_0616"/>
<organism evidence="1 2">
    <name type="scientific">Bifidobacterium minimum</name>
    <dbReference type="NCBI Taxonomy" id="1693"/>
    <lineage>
        <taxon>Bacteria</taxon>
        <taxon>Bacillati</taxon>
        <taxon>Actinomycetota</taxon>
        <taxon>Actinomycetes</taxon>
        <taxon>Bifidobacteriales</taxon>
        <taxon>Bifidobacteriaceae</taxon>
        <taxon>Bifidobacterium</taxon>
    </lineage>
</organism>
<dbReference type="PANTHER" id="PTHR33317:SF4">
    <property type="entry name" value="POLYNUCLEOTIDYL TRANSFERASE, RIBONUCLEASE H-LIKE SUPERFAMILY PROTEIN"/>
    <property type="match status" value="1"/>
</dbReference>
<dbReference type="InterPro" id="IPR037027">
    <property type="entry name" value="YqgF/RNaseH-like_dom_sf"/>
</dbReference>
<evidence type="ECO:0000313" key="2">
    <source>
        <dbReference type="Proteomes" id="UP000029014"/>
    </source>
</evidence>
<comment type="caution">
    <text evidence="1">The sequence shown here is derived from an EMBL/GenBank/DDBJ whole genome shotgun (WGS) entry which is preliminary data.</text>
</comment>
<accession>A0A087BNW6</accession>
<dbReference type="Pfam" id="PF03652">
    <property type="entry name" value="RuvX"/>
    <property type="match status" value="1"/>
</dbReference>
<gene>
    <name evidence="1" type="ORF">BMIN_0616</name>
</gene>